<dbReference type="Proteomes" id="UP001470230">
    <property type="component" value="Unassembled WGS sequence"/>
</dbReference>
<keyword evidence="2" id="KW-1185">Reference proteome</keyword>
<proteinExistence type="predicted"/>
<reference evidence="1 2" key="1">
    <citation type="submission" date="2024-04" db="EMBL/GenBank/DDBJ databases">
        <title>Tritrichomonas musculus Genome.</title>
        <authorList>
            <person name="Alves-Ferreira E."/>
            <person name="Grigg M."/>
            <person name="Lorenzi H."/>
            <person name="Galac M."/>
        </authorList>
    </citation>
    <scope>NUCLEOTIDE SEQUENCE [LARGE SCALE GENOMIC DNA]</scope>
    <source>
        <strain evidence="1 2">EAF2021</strain>
    </source>
</reference>
<protein>
    <submittedName>
        <fullName evidence="1">Uncharacterized protein</fullName>
    </submittedName>
</protein>
<comment type="caution">
    <text evidence="1">The sequence shown here is derived from an EMBL/GenBank/DDBJ whole genome shotgun (WGS) entry which is preliminary data.</text>
</comment>
<sequence length="374" mass="43990">MGIQDLIKDTEKLVRNQLKELIKKLDNANIKDKESLLLKSQIVQQIIQISEKSPNQENYERCNKKVQDFLDFLEKGVDQSSNDIILWPNYVPSKIQNYNETPNIKIYEHVIWFSKVKAIINKIFDQNNQKIYEDVFELSKFLEMQSSVHLLTKKLMEMTYEGNFEINSYVKDSVLSTLKAHFLMKLKNDNFLDRIKDLDKIFNDISLRKEIKEESEIQWIHQKANCCHPNLSIEIPRFKPQDLFYLFVSYSGDAENLKKGPIISNINCYALLGNIEKILFSSPETFDECANKIAKIIFRIVFNEERCQFNNSELKTHFEQELQNSLTEISNHDESERQQKTRNEVLMRSAIFVLYISEILSSLAHDNDRIQINS</sequence>
<accession>A0ABR2HXX4</accession>
<organism evidence="1 2">
    <name type="scientific">Tritrichomonas musculus</name>
    <dbReference type="NCBI Taxonomy" id="1915356"/>
    <lineage>
        <taxon>Eukaryota</taxon>
        <taxon>Metamonada</taxon>
        <taxon>Parabasalia</taxon>
        <taxon>Tritrichomonadida</taxon>
        <taxon>Tritrichomonadidae</taxon>
        <taxon>Tritrichomonas</taxon>
    </lineage>
</organism>
<evidence type="ECO:0000313" key="2">
    <source>
        <dbReference type="Proteomes" id="UP001470230"/>
    </source>
</evidence>
<dbReference type="EMBL" id="JAPFFF010000021">
    <property type="protein sequence ID" value="KAK8854129.1"/>
    <property type="molecule type" value="Genomic_DNA"/>
</dbReference>
<evidence type="ECO:0000313" key="1">
    <source>
        <dbReference type="EMBL" id="KAK8854129.1"/>
    </source>
</evidence>
<name>A0ABR2HXX4_9EUKA</name>
<gene>
    <name evidence="1" type="ORF">M9Y10_016683</name>
</gene>